<gene>
    <name evidence="1" type="ORF">B5K10_32535</name>
</gene>
<comment type="caution">
    <text evidence="1">The sequence shown here is derived from an EMBL/GenBank/DDBJ whole genome shotgun (WGS) entry which is preliminary data.</text>
</comment>
<dbReference type="Gene3D" id="3.40.50.1010">
    <property type="entry name" value="5'-nuclease"/>
    <property type="match status" value="1"/>
</dbReference>
<dbReference type="InterPro" id="IPR029060">
    <property type="entry name" value="PIN-like_dom_sf"/>
</dbReference>
<accession>A0A3E1AZ84</accession>
<dbReference type="SUPFAM" id="SSF88723">
    <property type="entry name" value="PIN domain-like"/>
    <property type="match status" value="1"/>
</dbReference>
<evidence type="ECO:0008006" key="3">
    <source>
        <dbReference type="Google" id="ProtNLM"/>
    </source>
</evidence>
<protein>
    <recommendedName>
        <fullName evidence="3">DUF4411 family protein</fullName>
    </recommendedName>
</protein>
<dbReference type="EMBL" id="NAOO01000045">
    <property type="protein sequence ID" value="RFB82418.1"/>
    <property type="molecule type" value="Genomic_DNA"/>
</dbReference>
<organism evidence="1 2">
    <name type="scientific">Rhizobium leguminosarum bv. trifolii</name>
    <dbReference type="NCBI Taxonomy" id="386"/>
    <lineage>
        <taxon>Bacteria</taxon>
        <taxon>Pseudomonadati</taxon>
        <taxon>Pseudomonadota</taxon>
        <taxon>Alphaproteobacteria</taxon>
        <taxon>Hyphomicrobiales</taxon>
        <taxon>Rhizobiaceae</taxon>
        <taxon>Rhizobium/Agrobacterium group</taxon>
        <taxon>Rhizobium</taxon>
    </lineage>
</organism>
<evidence type="ECO:0000313" key="1">
    <source>
        <dbReference type="EMBL" id="RFB82418.1"/>
    </source>
</evidence>
<reference evidence="1 2" key="1">
    <citation type="submission" date="2017-03" db="EMBL/GenBank/DDBJ databases">
        <title>Genome analysis of Rhizobial strains effectives or ineffectives for nitrogen fixation isolated from bean seeds.</title>
        <authorList>
            <person name="Peralta H."/>
            <person name="Aguilar-Vera A."/>
            <person name="Mora Y."/>
            <person name="Vargas-Lagunas C."/>
            <person name="Girard L."/>
            <person name="Mora J."/>
        </authorList>
    </citation>
    <scope>NUCLEOTIDE SEQUENCE [LARGE SCALE GENOMIC DNA]</scope>
    <source>
        <strain evidence="1 2">CCGM5</strain>
    </source>
</reference>
<name>A0A3E1AZ84_RHILT</name>
<dbReference type="AlphaFoldDB" id="A0A3E1AZ84"/>
<dbReference type="RefSeq" id="WP_116276605.1">
    <property type="nucleotide sequence ID" value="NZ_KZ859531.1"/>
</dbReference>
<dbReference type="Pfam" id="PF14367">
    <property type="entry name" value="DUF4411"/>
    <property type="match status" value="1"/>
</dbReference>
<dbReference type="InterPro" id="IPR016541">
    <property type="entry name" value="UCP008505"/>
</dbReference>
<evidence type="ECO:0000313" key="2">
    <source>
        <dbReference type="Proteomes" id="UP000256748"/>
    </source>
</evidence>
<proteinExistence type="predicted"/>
<sequence>MKFLLDTNVFIEAKNRYYAFDICPGFWDWMDSVCEGDVASIVSVRDEMTNGKDELADWARDRKDAAWFLAVDDIDTQGNFAEIVRHVATAHYNEPAVAKFLDSADSLLIAKARSIGATVVTHELPNPESKKRVLIPDVCMVYDIPYMNTFEALRRFSAKFVWSD</sequence>
<dbReference type="Proteomes" id="UP000256748">
    <property type="component" value="Unassembled WGS sequence"/>
</dbReference>